<sequence>MNIEHFIRVHTSLSSFPSAASSEKHVYLIIVLSKQFMTLKEKMEVTNTAEKITHMYPTNKKVQYRENQAAASVRDKKRKCANLVIVCSKN</sequence>
<accession>A0AAW1IZL8</accession>
<name>A0AAW1IZL8_POPJA</name>
<evidence type="ECO:0000313" key="2">
    <source>
        <dbReference type="Proteomes" id="UP001458880"/>
    </source>
</evidence>
<gene>
    <name evidence="1" type="ORF">QE152_g32368</name>
</gene>
<dbReference type="Proteomes" id="UP001458880">
    <property type="component" value="Unassembled WGS sequence"/>
</dbReference>
<dbReference type="EMBL" id="JASPKY010000471">
    <property type="protein sequence ID" value="KAK9695754.1"/>
    <property type="molecule type" value="Genomic_DNA"/>
</dbReference>
<protein>
    <submittedName>
        <fullName evidence="1">Uncharacterized protein</fullName>
    </submittedName>
</protein>
<comment type="caution">
    <text evidence="1">The sequence shown here is derived from an EMBL/GenBank/DDBJ whole genome shotgun (WGS) entry which is preliminary data.</text>
</comment>
<proteinExistence type="predicted"/>
<organism evidence="1 2">
    <name type="scientific">Popillia japonica</name>
    <name type="common">Japanese beetle</name>
    <dbReference type="NCBI Taxonomy" id="7064"/>
    <lineage>
        <taxon>Eukaryota</taxon>
        <taxon>Metazoa</taxon>
        <taxon>Ecdysozoa</taxon>
        <taxon>Arthropoda</taxon>
        <taxon>Hexapoda</taxon>
        <taxon>Insecta</taxon>
        <taxon>Pterygota</taxon>
        <taxon>Neoptera</taxon>
        <taxon>Endopterygota</taxon>
        <taxon>Coleoptera</taxon>
        <taxon>Polyphaga</taxon>
        <taxon>Scarabaeiformia</taxon>
        <taxon>Scarabaeidae</taxon>
        <taxon>Rutelinae</taxon>
        <taxon>Popillia</taxon>
    </lineage>
</organism>
<dbReference type="AlphaFoldDB" id="A0AAW1IZL8"/>
<evidence type="ECO:0000313" key="1">
    <source>
        <dbReference type="EMBL" id="KAK9695754.1"/>
    </source>
</evidence>
<reference evidence="1 2" key="1">
    <citation type="journal article" date="2024" name="BMC Genomics">
        <title>De novo assembly and annotation of Popillia japonica's genome with initial clues to its potential as an invasive pest.</title>
        <authorList>
            <person name="Cucini C."/>
            <person name="Boschi S."/>
            <person name="Funari R."/>
            <person name="Cardaioli E."/>
            <person name="Iannotti N."/>
            <person name="Marturano G."/>
            <person name="Paoli F."/>
            <person name="Bruttini M."/>
            <person name="Carapelli A."/>
            <person name="Frati F."/>
            <person name="Nardi F."/>
        </authorList>
    </citation>
    <scope>NUCLEOTIDE SEQUENCE [LARGE SCALE GENOMIC DNA]</scope>
    <source>
        <strain evidence="1">DMR45628</strain>
    </source>
</reference>
<keyword evidence="2" id="KW-1185">Reference proteome</keyword>